<evidence type="ECO:0000313" key="1">
    <source>
        <dbReference type="EMBL" id="EFZ11961.1"/>
    </source>
</evidence>
<dbReference type="EMBL" id="GL768149">
    <property type="protein sequence ID" value="EFZ11961.1"/>
    <property type="molecule type" value="Genomic_DNA"/>
</dbReference>
<gene>
    <name evidence="1" type="ORF">SINV_02748</name>
</gene>
<dbReference type="HOGENOM" id="CLU_2779071_0_0_1"/>
<protein>
    <submittedName>
        <fullName evidence="1">Uncharacterized protein</fullName>
    </submittedName>
</protein>
<accession>E9J5E2</accession>
<feature type="non-terminal residue" evidence="1">
    <location>
        <position position="69"/>
    </location>
</feature>
<name>E9J5E2_SOLIN</name>
<organism>
    <name type="scientific">Solenopsis invicta</name>
    <name type="common">Red imported fire ant</name>
    <name type="synonym">Solenopsis wagneri</name>
    <dbReference type="NCBI Taxonomy" id="13686"/>
    <lineage>
        <taxon>Eukaryota</taxon>
        <taxon>Metazoa</taxon>
        <taxon>Ecdysozoa</taxon>
        <taxon>Arthropoda</taxon>
        <taxon>Hexapoda</taxon>
        <taxon>Insecta</taxon>
        <taxon>Pterygota</taxon>
        <taxon>Neoptera</taxon>
        <taxon>Endopterygota</taxon>
        <taxon>Hymenoptera</taxon>
        <taxon>Apocrita</taxon>
        <taxon>Aculeata</taxon>
        <taxon>Formicoidea</taxon>
        <taxon>Formicidae</taxon>
        <taxon>Myrmicinae</taxon>
        <taxon>Solenopsis</taxon>
    </lineage>
</organism>
<reference evidence="1" key="1">
    <citation type="journal article" date="2011" name="Proc. Natl. Acad. Sci. U.S.A.">
        <title>The genome of the fire ant Solenopsis invicta.</title>
        <authorList>
            <person name="Wurm Y."/>
            <person name="Wang J."/>
            <person name="Riba-Grognuz O."/>
            <person name="Corona M."/>
            <person name="Nygaard S."/>
            <person name="Hunt B.G."/>
            <person name="Ingram K.K."/>
            <person name="Falquet L."/>
            <person name="Nipitwattanaphon M."/>
            <person name="Gotzek D."/>
            <person name="Dijkstra M.B."/>
            <person name="Oettler J."/>
            <person name="Comtesse F."/>
            <person name="Shih C.J."/>
            <person name="Wu W.J."/>
            <person name="Yang C.C."/>
            <person name="Thomas J."/>
            <person name="Beaudoing E."/>
            <person name="Pradervand S."/>
            <person name="Flegel V."/>
            <person name="Cook E.D."/>
            <person name="Fabbretti R."/>
            <person name="Stockinger H."/>
            <person name="Long L."/>
            <person name="Farmerie W.G."/>
            <person name="Oakey J."/>
            <person name="Boomsma J.J."/>
            <person name="Pamilo P."/>
            <person name="Yi S.V."/>
            <person name="Heinze J."/>
            <person name="Goodisman M.A."/>
            <person name="Farinelli L."/>
            <person name="Harshman K."/>
            <person name="Hulo N."/>
            <person name="Cerutti L."/>
            <person name="Xenarios I."/>
            <person name="Shoemaker D."/>
            <person name="Keller L."/>
        </authorList>
    </citation>
    <scope>NUCLEOTIDE SEQUENCE [LARGE SCALE GENOMIC DNA]</scope>
</reference>
<sequence>MELRHLQENQLKTVITGEEETSRILLNNESGLKLKPDSFDGSTPLREFFSQFNLIARASRWNEETKTAV</sequence>
<dbReference type="AlphaFoldDB" id="E9J5E2"/>
<proteinExistence type="predicted"/>